<evidence type="ECO:0000313" key="2">
    <source>
        <dbReference type="Proteomes" id="UP001272515"/>
    </source>
</evidence>
<dbReference type="Proteomes" id="UP001272515">
    <property type="component" value="Unassembled WGS sequence"/>
</dbReference>
<comment type="caution">
    <text evidence="1">The sequence shown here is derived from an EMBL/GenBank/DDBJ whole genome shotgun (WGS) entry which is preliminary data.</text>
</comment>
<dbReference type="RefSeq" id="WP_317329202.1">
    <property type="nucleotide sequence ID" value="NZ_JAWJZA010000009.1"/>
</dbReference>
<name>A0ABU3Z5Z3_9FIRM</name>
<protein>
    <submittedName>
        <fullName evidence="1">Uncharacterized protein</fullName>
    </submittedName>
</protein>
<organism evidence="1 2">
    <name type="scientific">Veillonella absiana</name>
    <dbReference type="NCBI Taxonomy" id="3079305"/>
    <lineage>
        <taxon>Bacteria</taxon>
        <taxon>Bacillati</taxon>
        <taxon>Bacillota</taxon>
        <taxon>Negativicutes</taxon>
        <taxon>Veillonellales</taxon>
        <taxon>Veillonellaceae</taxon>
        <taxon>Veillonella</taxon>
    </lineage>
</organism>
<gene>
    <name evidence="1" type="ORF">RVY80_00485</name>
</gene>
<evidence type="ECO:0000313" key="1">
    <source>
        <dbReference type="EMBL" id="MDV5087333.1"/>
    </source>
</evidence>
<sequence length="52" mass="5919">MNTEFIQLVLADILEFHKDLEVAFVLWASEKSRLCGWKQTYSASFNAGVPVD</sequence>
<proteinExistence type="predicted"/>
<dbReference type="EMBL" id="JAWJZB010000001">
    <property type="protein sequence ID" value="MDV5087333.1"/>
    <property type="molecule type" value="Genomic_DNA"/>
</dbReference>
<keyword evidence="2" id="KW-1185">Reference proteome</keyword>
<accession>A0ABU3Z5Z3</accession>
<reference evidence="1 2" key="1">
    <citation type="submission" date="2023-10" db="EMBL/GenBank/DDBJ databases">
        <title>Veillonella sp. nov., isolated from a pig farm feces dump.</title>
        <authorList>
            <person name="Chang Y.-H."/>
        </authorList>
    </citation>
    <scope>NUCLEOTIDE SEQUENCE [LARGE SCALE GENOMIC DNA]</scope>
    <source>
        <strain evidence="1 2">YH-vei2233</strain>
    </source>
</reference>